<reference evidence="1 2" key="1">
    <citation type="submission" date="2024-04" db="EMBL/GenBank/DDBJ databases">
        <authorList>
            <person name="Waldvogel A.-M."/>
            <person name="Schoenle A."/>
        </authorList>
    </citation>
    <scope>NUCLEOTIDE SEQUENCE [LARGE SCALE GENOMIC DNA]</scope>
</reference>
<dbReference type="Proteomes" id="UP001497482">
    <property type="component" value="Chromosome 11"/>
</dbReference>
<proteinExistence type="predicted"/>
<protein>
    <submittedName>
        <fullName evidence="1">Uncharacterized protein</fullName>
    </submittedName>
</protein>
<sequence>MLNANWTMFKEDFKKEMKDEFAQFKIQIDQQLATASLKLQDHGQKLEEMAARIDEQETWAAVANEALSRSLKEQSATSNREVEKEQ</sequence>
<dbReference type="EMBL" id="OZ035833">
    <property type="protein sequence ID" value="CAL1574252.1"/>
    <property type="molecule type" value="Genomic_DNA"/>
</dbReference>
<gene>
    <name evidence="1" type="ORF">KC01_LOCUS5996</name>
</gene>
<accession>A0AAV2JE29</accession>
<evidence type="ECO:0000313" key="1">
    <source>
        <dbReference type="EMBL" id="CAL1574252.1"/>
    </source>
</evidence>
<dbReference type="AlphaFoldDB" id="A0AAV2JE29"/>
<keyword evidence="2" id="KW-1185">Reference proteome</keyword>
<evidence type="ECO:0000313" key="2">
    <source>
        <dbReference type="Proteomes" id="UP001497482"/>
    </source>
</evidence>
<name>A0AAV2JE29_KNICA</name>
<organism evidence="1 2">
    <name type="scientific">Knipowitschia caucasica</name>
    <name type="common">Caucasian dwarf goby</name>
    <name type="synonym">Pomatoschistus caucasicus</name>
    <dbReference type="NCBI Taxonomy" id="637954"/>
    <lineage>
        <taxon>Eukaryota</taxon>
        <taxon>Metazoa</taxon>
        <taxon>Chordata</taxon>
        <taxon>Craniata</taxon>
        <taxon>Vertebrata</taxon>
        <taxon>Euteleostomi</taxon>
        <taxon>Actinopterygii</taxon>
        <taxon>Neopterygii</taxon>
        <taxon>Teleostei</taxon>
        <taxon>Neoteleostei</taxon>
        <taxon>Acanthomorphata</taxon>
        <taxon>Gobiaria</taxon>
        <taxon>Gobiiformes</taxon>
        <taxon>Gobioidei</taxon>
        <taxon>Gobiidae</taxon>
        <taxon>Gobiinae</taxon>
        <taxon>Knipowitschia</taxon>
    </lineage>
</organism>